<keyword evidence="1 3" id="KW-0853">WD repeat</keyword>
<dbReference type="AlphaFoldDB" id="A0A401NHG6"/>
<dbReference type="OrthoDB" id="2161379at2759"/>
<dbReference type="EMBL" id="BFAA01006228">
    <property type="protein sequence ID" value="GCB60313.1"/>
    <property type="molecule type" value="Genomic_DNA"/>
</dbReference>
<sequence length="393" mass="42403">MGASTPAITLQAPPSLPNVIQRGRSKSMATKWTAGASSTVLCLDVNSESVVASGAEKGALTIWNSQGAAISHLNLGDDDDVTCVSFSQTCDSILYASHSEAVSVLDIRALKEPIECFHVNEDEINCLSINETGSHLAAADDSGSIKVIDLASKKVSRSLRRHSNICSCVTFRPQRPQSLLSCGLDMQVMLWNLQKTRPVWTVSLQDIAQEEMEGMQQQAGCQLFNPPLAHFTTVANCGNIFACGAEDGRIRLFRVTGTRFELEYGFRGHSLGVSQVHFLNSLSHPYWLISGGNDAKVMLWDVSKQILTDGKGPLKSAGKKTVGSTAKEGLGSKKSDRGAKGCKGNKSNHILPKHSIDHGEKVNWISAVDIKGCKNILVADQSCQISLYPLTDF</sequence>
<keyword evidence="6" id="KW-1185">Reference proteome</keyword>
<dbReference type="InterPro" id="IPR001680">
    <property type="entry name" value="WD40_rpt"/>
</dbReference>
<evidence type="ECO:0000313" key="5">
    <source>
        <dbReference type="EMBL" id="GCB60313.1"/>
    </source>
</evidence>
<protein>
    <submittedName>
        <fullName evidence="5">Uncharacterized protein</fullName>
    </submittedName>
</protein>
<dbReference type="SMART" id="SM00320">
    <property type="entry name" value="WD40"/>
    <property type="match status" value="6"/>
</dbReference>
<reference evidence="5 6" key="1">
    <citation type="journal article" date="2018" name="Nat. Ecol. Evol.">
        <title>Shark genomes provide insights into elasmobranch evolution and the origin of vertebrates.</title>
        <authorList>
            <person name="Hara Y"/>
            <person name="Yamaguchi K"/>
            <person name="Onimaru K"/>
            <person name="Kadota M"/>
            <person name="Koyanagi M"/>
            <person name="Keeley SD"/>
            <person name="Tatsumi K"/>
            <person name="Tanaka K"/>
            <person name="Motone F"/>
            <person name="Kageyama Y"/>
            <person name="Nozu R"/>
            <person name="Adachi N"/>
            <person name="Nishimura O"/>
            <person name="Nakagawa R"/>
            <person name="Tanegashima C"/>
            <person name="Kiyatake I"/>
            <person name="Matsumoto R"/>
            <person name="Murakumo K"/>
            <person name="Nishida K"/>
            <person name="Terakita A"/>
            <person name="Kuratani S"/>
            <person name="Sato K"/>
            <person name="Hyodo S Kuraku.S."/>
        </authorList>
    </citation>
    <scope>NUCLEOTIDE SEQUENCE [LARGE SCALE GENOMIC DNA]</scope>
</reference>
<dbReference type="Gene3D" id="2.130.10.10">
    <property type="entry name" value="YVTN repeat-like/Quinoprotein amine dehydrogenase"/>
    <property type="match status" value="2"/>
</dbReference>
<feature type="repeat" description="WD" evidence="3">
    <location>
        <begin position="266"/>
        <end position="303"/>
    </location>
</feature>
<dbReference type="InterPro" id="IPR019775">
    <property type="entry name" value="WD40_repeat_CS"/>
</dbReference>
<dbReference type="Pfam" id="PF00400">
    <property type="entry name" value="WD40"/>
    <property type="match status" value="3"/>
</dbReference>
<proteinExistence type="predicted"/>
<feature type="region of interest" description="Disordered" evidence="4">
    <location>
        <begin position="312"/>
        <end position="350"/>
    </location>
</feature>
<dbReference type="InterPro" id="IPR015943">
    <property type="entry name" value="WD40/YVTN_repeat-like_dom_sf"/>
</dbReference>
<organism evidence="5 6">
    <name type="scientific">Scyliorhinus torazame</name>
    <name type="common">Cloudy catshark</name>
    <name type="synonym">Catulus torazame</name>
    <dbReference type="NCBI Taxonomy" id="75743"/>
    <lineage>
        <taxon>Eukaryota</taxon>
        <taxon>Metazoa</taxon>
        <taxon>Chordata</taxon>
        <taxon>Craniata</taxon>
        <taxon>Vertebrata</taxon>
        <taxon>Chondrichthyes</taxon>
        <taxon>Elasmobranchii</taxon>
        <taxon>Galeomorphii</taxon>
        <taxon>Galeoidea</taxon>
        <taxon>Carcharhiniformes</taxon>
        <taxon>Scyliorhinidae</taxon>
        <taxon>Scyliorhinus</taxon>
    </lineage>
</organism>
<evidence type="ECO:0000256" key="4">
    <source>
        <dbReference type="SAM" id="MobiDB-lite"/>
    </source>
</evidence>
<evidence type="ECO:0000256" key="2">
    <source>
        <dbReference type="ARBA" id="ARBA00022737"/>
    </source>
</evidence>
<evidence type="ECO:0000256" key="1">
    <source>
        <dbReference type="ARBA" id="ARBA00022574"/>
    </source>
</evidence>
<feature type="repeat" description="WD" evidence="3">
    <location>
        <begin position="159"/>
        <end position="201"/>
    </location>
</feature>
<dbReference type="PANTHER" id="PTHR44666">
    <property type="entry name" value="WD REPEAT-CONTAINING PROTEIN 53"/>
    <property type="match status" value="1"/>
</dbReference>
<dbReference type="PANTHER" id="PTHR44666:SF1">
    <property type="entry name" value="WD REPEAT-CONTAINING PROTEIN 53"/>
    <property type="match status" value="1"/>
</dbReference>
<dbReference type="STRING" id="75743.A0A401NHG6"/>
<name>A0A401NHG6_SCYTO</name>
<evidence type="ECO:0000313" key="6">
    <source>
        <dbReference type="Proteomes" id="UP000288216"/>
    </source>
</evidence>
<dbReference type="InterPro" id="IPR036322">
    <property type="entry name" value="WD40_repeat_dom_sf"/>
</dbReference>
<dbReference type="OMA" id="GDLMVWG"/>
<dbReference type="Proteomes" id="UP000288216">
    <property type="component" value="Unassembled WGS sequence"/>
</dbReference>
<evidence type="ECO:0000256" key="3">
    <source>
        <dbReference type="PROSITE-ProRule" id="PRU00221"/>
    </source>
</evidence>
<dbReference type="PROSITE" id="PS00678">
    <property type="entry name" value="WD_REPEATS_1"/>
    <property type="match status" value="2"/>
</dbReference>
<dbReference type="InterPro" id="IPR042453">
    <property type="entry name" value="WDR53"/>
</dbReference>
<accession>A0A401NHG6</accession>
<dbReference type="SUPFAM" id="SSF50978">
    <property type="entry name" value="WD40 repeat-like"/>
    <property type="match status" value="1"/>
</dbReference>
<dbReference type="PROSITE" id="PS50082">
    <property type="entry name" value="WD_REPEATS_2"/>
    <property type="match status" value="2"/>
</dbReference>
<gene>
    <name evidence="5" type="ORF">scyTo_0012717</name>
</gene>
<keyword evidence="2" id="KW-0677">Repeat</keyword>
<feature type="compositionally biased region" description="Basic and acidic residues" evidence="4">
    <location>
        <begin position="330"/>
        <end position="339"/>
    </location>
</feature>
<comment type="caution">
    <text evidence="5">The sequence shown here is derived from an EMBL/GenBank/DDBJ whole genome shotgun (WGS) entry which is preliminary data.</text>
</comment>